<evidence type="ECO:0000313" key="1">
    <source>
        <dbReference type="EMBL" id="KYC37311.1"/>
    </source>
</evidence>
<dbReference type="STRING" id="128403.WA1_47720"/>
<organism evidence="1 2">
    <name type="scientific">Scytonema hofmannii PCC 7110</name>
    <dbReference type="NCBI Taxonomy" id="128403"/>
    <lineage>
        <taxon>Bacteria</taxon>
        <taxon>Bacillati</taxon>
        <taxon>Cyanobacteriota</taxon>
        <taxon>Cyanophyceae</taxon>
        <taxon>Nostocales</taxon>
        <taxon>Scytonemataceae</taxon>
        <taxon>Scytonema</taxon>
    </lineage>
</organism>
<dbReference type="Proteomes" id="UP000076925">
    <property type="component" value="Unassembled WGS sequence"/>
</dbReference>
<name>A0A139WXY9_9CYAN</name>
<reference evidence="1 2" key="1">
    <citation type="journal article" date="2013" name="Genome Biol. Evol.">
        <title>Genomes of Stigonematalean cyanobacteria (subsection V) and the evolution of oxygenic photosynthesis from prokaryotes to plastids.</title>
        <authorList>
            <person name="Dagan T."/>
            <person name="Roettger M."/>
            <person name="Stucken K."/>
            <person name="Landan G."/>
            <person name="Koch R."/>
            <person name="Major P."/>
            <person name="Gould S.B."/>
            <person name="Goremykin V.V."/>
            <person name="Rippka R."/>
            <person name="Tandeau de Marsac N."/>
            <person name="Gugger M."/>
            <person name="Lockhart P.J."/>
            <person name="Allen J.F."/>
            <person name="Brune I."/>
            <person name="Maus I."/>
            <person name="Puhler A."/>
            <person name="Martin W.F."/>
        </authorList>
    </citation>
    <scope>NUCLEOTIDE SEQUENCE [LARGE SCALE GENOMIC DNA]</scope>
    <source>
        <strain evidence="1 2">PCC 7110</strain>
    </source>
</reference>
<proteinExistence type="predicted"/>
<comment type="caution">
    <text evidence="1">The sequence shown here is derived from an EMBL/GenBank/DDBJ whole genome shotgun (WGS) entry which is preliminary data.</text>
</comment>
<dbReference type="RefSeq" id="WP_017747494.1">
    <property type="nucleotide sequence ID" value="NZ_KQ976354.1"/>
</dbReference>
<keyword evidence="2" id="KW-1185">Reference proteome</keyword>
<evidence type="ECO:0008006" key="3">
    <source>
        <dbReference type="Google" id="ProtNLM"/>
    </source>
</evidence>
<sequence length="326" mass="35699">MAGITNEIYERTVVLPITEEARNTARQLAARQPTSEKAEQVLLNTLAVSVVDNYLQMMDIPTDIAASYSRNAFVCLCSDVSDLVVTGLGRLECRPVTAQEQTCHVPVDVWGDRIGYTAVQMDEALEEAAILGFIPTVEAEEIPLHQFQPLRNLLRSLNQPREKVSPSVSATAQLTNLSQWLRNAFETGWQTLDSLVSTPQTNLAFGFRQFRKDGSSRGGKTIDLQTPQGNYSIILAVSLASSTESTSVSEESEIDIHVQVIPAMAQTSLPPGLQLMILDESGAIFEETQALSEDDFLLLQISGHPGEKFSIRVALGDISTTEDFVI</sequence>
<evidence type="ECO:0000313" key="2">
    <source>
        <dbReference type="Proteomes" id="UP000076925"/>
    </source>
</evidence>
<dbReference type="AlphaFoldDB" id="A0A139WXY9"/>
<gene>
    <name evidence="1" type="ORF">WA1_47720</name>
</gene>
<dbReference type="OrthoDB" id="512705at2"/>
<dbReference type="EMBL" id="ANNX02000047">
    <property type="protein sequence ID" value="KYC37311.1"/>
    <property type="molecule type" value="Genomic_DNA"/>
</dbReference>
<dbReference type="InterPro" id="IPR014951">
    <property type="entry name" value="DUF1822"/>
</dbReference>
<protein>
    <recommendedName>
        <fullName evidence="3">DUF1822 domain-containing protein</fullName>
    </recommendedName>
</protein>
<dbReference type="Pfam" id="PF08852">
    <property type="entry name" value="DUF1822"/>
    <property type="match status" value="1"/>
</dbReference>
<accession>A0A139WXY9</accession>